<protein>
    <submittedName>
        <fullName evidence="1">Uncharacterized protein</fullName>
    </submittedName>
</protein>
<proteinExistence type="predicted"/>
<sequence>MREVLTDARVVLRELGERGVDVRGTLRARSKAFPTFLQPDAVTVYACLGLMRCGLFGA</sequence>
<organism evidence="1">
    <name type="scientific">uncultured Truepera sp</name>
    <dbReference type="NCBI Taxonomy" id="543023"/>
    <lineage>
        <taxon>Bacteria</taxon>
        <taxon>Thermotogati</taxon>
        <taxon>Deinococcota</taxon>
        <taxon>Deinococci</taxon>
        <taxon>Trueperales</taxon>
        <taxon>Trueperaceae</taxon>
        <taxon>Truepera</taxon>
        <taxon>environmental samples</taxon>
    </lineage>
</organism>
<accession>A0A6J4UMT4</accession>
<evidence type="ECO:0000313" key="1">
    <source>
        <dbReference type="EMBL" id="CAA9555166.1"/>
    </source>
</evidence>
<reference evidence="1" key="1">
    <citation type="submission" date="2020-02" db="EMBL/GenBank/DDBJ databases">
        <authorList>
            <person name="Meier V. D."/>
        </authorList>
    </citation>
    <scope>NUCLEOTIDE SEQUENCE</scope>
    <source>
        <strain evidence="1">AVDCRST_MAG86</strain>
    </source>
</reference>
<dbReference type="EMBL" id="CADCWP010000012">
    <property type="protein sequence ID" value="CAA9555166.1"/>
    <property type="molecule type" value="Genomic_DNA"/>
</dbReference>
<gene>
    <name evidence="1" type="ORF">AVDCRST_MAG86-152</name>
</gene>
<name>A0A6J4UMT4_9DEIN</name>
<dbReference type="AlphaFoldDB" id="A0A6J4UMT4"/>